<evidence type="ECO:0000313" key="2">
    <source>
        <dbReference type="Proteomes" id="UP000824062"/>
    </source>
</evidence>
<dbReference type="SUPFAM" id="SSF47413">
    <property type="entry name" value="lambda repressor-like DNA-binding domains"/>
    <property type="match status" value="1"/>
</dbReference>
<dbReference type="InterPro" id="IPR001387">
    <property type="entry name" value="Cro/C1-type_HTH"/>
</dbReference>
<dbReference type="InterPro" id="IPR010982">
    <property type="entry name" value="Lambda_DNA-bd_dom_sf"/>
</dbReference>
<dbReference type="GO" id="GO:0003677">
    <property type="term" value="F:DNA binding"/>
    <property type="evidence" value="ECO:0007669"/>
    <property type="project" value="InterPro"/>
</dbReference>
<reference evidence="1" key="1">
    <citation type="journal article" date="2021" name="PeerJ">
        <title>Extensive microbial diversity within the chicken gut microbiome revealed by metagenomics and culture.</title>
        <authorList>
            <person name="Gilroy R."/>
            <person name="Ravi A."/>
            <person name="Getino M."/>
            <person name="Pursley I."/>
            <person name="Horton D.L."/>
            <person name="Alikhan N.F."/>
            <person name="Baker D."/>
            <person name="Gharbi K."/>
            <person name="Hall N."/>
            <person name="Watson M."/>
            <person name="Adriaenssens E.M."/>
            <person name="Foster-Nyarko E."/>
            <person name="Jarju S."/>
            <person name="Secka A."/>
            <person name="Antonio M."/>
            <person name="Oren A."/>
            <person name="Chaudhuri R.R."/>
            <person name="La Ragione R."/>
            <person name="Hildebrand F."/>
            <person name="Pallen M.J."/>
        </authorList>
    </citation>
    <scope>NUCLEOTIDE SEQUENCE</scope>
    <source>
        <strain evidence="1">ChiHjej12B11-14209</strain>
    </source>
</reference>
<protein>
    <submittedName>
        <fullName evidence="1">Helix-turn-helix domain-containing protein</fullName>
    </submittedName>
</protein>
<dbReference type="AlphaFoldDB" id="A0A9D2EY64"/>
<evidence type="ECO:0000313" key="1">
    <source>
        <dbReference type="EMBL" id="HIZ45587.1"/>
    </source>
</evidence>
<name>A0A9D2EY64_9ACTN</name>
<gene>
    <name evidence="1" type="ORF">IAA19_00980</name>
</gene>
<dbReference type="CDD" id="cd00093">
    <property type="entry name" value="HTH_XRE"/>
    <property type="match status" value="1"/>
</dbReference>
<comment type="caution">
    <text evidence="1">The sequence shown here is derived from an EMBL/GenBank/DDBJ whole genome shotgun (WGS) entry which is preliminary data.</text>
</comment>
<organism evidence="1 2">
    <name type="scientific">Candidatus Olsenella pullistercoris</name>
    <dbReference type="NCBI Taxonomy" id="2838712"/>
    <lineage>
        <taxon>Bacteria</taxon>
        <taxon>Bacillati</taxon>
        <taxon>Actinomycetota</taxon>
        <taxon>Coriobacteriia</taxon>
        <taxon>Coriobacteriales</taxon>
        <taxon>Atopobiaceae</taxon>
        <taxon>Olsenella</taxon>
    </lineage>
</organism>
<accession>A0A9D2EY64</accession>
<dbReference type="Proteomes" id="UP000824062">
    <property type="component" value="Unassembled WGS sequence"/>
</dbReference>
<sequence length="142" mass="16231">MTEELLERLRASARPEAYLDEGLTIDRELSDYLYELRIEKGLKRSTIIKACGINQTQGYDIFGGKSKPGRDKAIMLSLGMGCTLRETQRIMRLAGVSELWPKTRRDAIIIWCIEHGMSCQETDDELFRLNEDTLFKNTGPLT</sequence>
<reference evidence="1" key="2">
    <citation type="submission" date="2021-04" db="EMBL/GenBank/DDBJ databases">
        <authorList>
            <person name="Gilroy R."/>
        </authorList>
    </citation>
    <scope>NUCLEOTIDE SEQUENCE</scope>
    <source>
        <strain evidence="1">ChiHjej12B11-14209</strain>
    </source>
</reference>
<proteinExistence type="predicted"/>
<dbReference type="EMBL" id="DXBM01000011">
    <property type="protein sequence ID" value="HIZ45587.1"/>
    <property type="molecule type" value="Genomic_DNA"/>
</dbReference>